<geneLocation type="plasmid" evidence="1 2">
    <name>p7</name>
</geneLocation>
<gene>
    <name evidence="1" type="ORF">D3093_35190</name>
</gene>
<protein>
    <submittedName>
        <fullName evidence="1">Uncharacterized protein</fullName>
    </submittedName>
</protein>
<sequence>MLSTIADPIIDEMMSAVDGAAAERQFSAATDAFAQDKTDLPIHPTPIQVAAGLEAGARSRKAAARIWQAMAGALAGSAR</sequence>
<dbReference type="AlphaFoldDB" id="A0A4D8PRD1"/>
<proteinExistence type="predicted"/>
<dbReference type="Proteomes" id="UP000298595">
    <property type="component" value="Plasmid p7"/>
</dbReference>
<organism evidence="1 2">
    <name type="scientific">Azospirillum argentinense</name>
    <dbReference type="NCBI Taxonomy" id="2970906"/>
    <lineage>
        <taxon>Bacteria</taxon>
        <taxon>Pseudomonadati</taxon>
        <taxon>Pseudomonadota</taxon>
        <taxon>Alphaproteobacteria</taxon>
        <taxon>Rhodospirillales</taxon>
        <taxon>Azospirillaceae</taxon>
        <taxon>Azospirillum</taxon>
    </lineage>
</organism>
<evidence type="ECO:0000313" key="2">
    <source>
        <dbReference type="Proteomes" id="UP000298595"/>
    </source>
</evidence>
<reference evidence="1 2" key="1">
    <citation type="submission" date="2018-09" db="EMBL/GenBank/DDBJ databases">
        <title>Whole genome based analysis of evolution and adaptive divergence in Indian and Brazilian strains of Azospirillum brasilense.</title>
        <authorList>
            <person name="Singh C."/>
            <person name="Tripathi A.K."/>
        </authorList>
    </citation>
    <scope>NUCLEOTIDE SEQUENCE [LARGE SCALE GENOMIC DNA]</scope>
    <source>
        <strain evidence="1 2">MTCC4035</strain>
        <plasmid evidence="1 2">p7</plasmid>
    </source>
</reference>
<dbReference type="KEGG" id="aare:D3093_35190"/>
<dbReference type="EMBL" id="CP032328">
    <property type="protein sequence ID" value="QCO00493.1"/>
    <property type="molecule type" value="Genomic_DNA"/>
</dbReference>
<name>A0A4D8PRD1_9PROT</name>
<keyword evidence="1" id="KW-0614">Plasmid</keyword>
<accession>A0A4D8PRD1</accession>
<evidence type="ECO:0000313" key="1">
    <source>
        <dbReference type="EMBL" id="QCO00493.1"/>
    </source>
</evidence>